<protein>
    <submittedName>
        <fullName evidence="1">Uncharacterized protein</fullName>
    </submittedName>
</protein>
<evidence type="ECO:0000313" key="2">
    <source>
        <dbReference type="Proteomes" id="UP000517753"/>
    </source>
</evidence>
<accession>A0A7Y9FQQ6</accession>
<reference evidence="1 2" key="1">
    <citation type="submission" date="2020-08" db="EMBL/GenBank/DDBJ databases">
        <title>The Agave Microbiome: Exploring the role of microbial communities in plant adaptations to desert environments.</title>
        <authorList>
            <person name="Partida-Martinez L.P."/>
        </authorList>
    </citation>
    <scope>NUCLEOTIDE SEQUENCE [LARGE SCALE GENOMIC DNA]</scope>
    <source>
        <strain evidence="1 2">AS2.3</strain>
    </source>
</reference>
<keyword evidence="2" id="KW-1185">Reference proteome</keyword>
<organism evidence="1 2">
    <name type="scientific">Sphingomonas melonis</name>
    <dbReference type="NCBI Taxonomy" id="152682"/>
    <lineage>
        <taxon>Bacteria</taxon>
        <taxon>Pseudomonadati</taxon>
        <taxon>Pseudomonadota</taxon>
        <taxon>Alphaproteobacteria</taxon>
        <taxon>Sphingomonadales</taxon>
        <taxon>Sphingomonadaceae</taxon>
        <taxon>Sphingomonas</taxon>
    </lineage>
</organism>
<dbReference type="EMBL" id="JACCBY010000005">
    <property type="protein sequence ID" value="NYD91558.1"/>
    <property type="molecule type" value="Genomic_DNA"/>
</dbReference>
<sequence length="109" mass="10115">MGLLDTLLGQVAGNPEIANLAARIGLSPEQVAAAVAALGAAHAQPGDTVAGAADTTGLSPDVLQQILTHLGGEGALGNLGAMLGGAEGQGGLGGLGGMLGGLGGLSGKP</sequence>
<name>A0A7Y9FQQ6_9SPHN</name>
<dbReference type="RefSeq" id="WP_179509965.1">
    <property type="nucleotide sequence ID" value="NZ_JACCBY010000005.1"/>
</dbReference>
<comment type="caution">
    <text evidence="1">The sequence shown here is derived from an EMBL/GenBank/DDBJ whole genome shotgun (WGS) entry which is preliminary data.</text>
</comment>
<dbReference type="AlphaFoldDB" id="A0A7Y9FQQ6"/>
<gene>
    <name evidence="1" type="ORF">HD841_003366</name>
</gene>
<dbReference type="Proteomes" id="UP000517753">
    <property type="component" value="Unassembled WGS sequence"/>
</dbReference>
<evidence type="ECO:0000313" key="1">
    <source>
        <dbReference type="EMBL" id="NYD91558.1"/>
    </source>
</evidence>
<proteinExistence type="predicted"/>